<gene>
    <name evidence="2" type="ORF">FC752_05435</name>
</gene>
<accession>A0ABY2TEV0</accession>
<evidence type="ECO:0000259" key="1">
    <source>
        <dbReference type="Pfam" id="PF13538"/>
    </source>
</evidence>
<dbReference type="Gene3D" id="3.40.50.300">
    <property type="entry name" value="P-loop containing nucleotide triphosphate hydrolases"/>
    <property type="match status" value="1"/>
</dbReference>
<dbReference type="InterPro" id="IPR027417">
    <property type="entry name" value="P-loop_NTPase"/>
</dbReference>
<evidence type="ECO:0000313" key="3">
    <source>
        <dbReference type="Proteomes" id="UP000308539"/>
    </source>
</evidence>
<reference evidence="2 3" key="1">
    <citation type="submission" date="2019-04" db="EMBL/GenBank/DDBJ databases">
        <title>Lysinibacillus genome sequencing.</title>
        <authorList>
            <person name="Dunlap C."/>
        </authorList>
    </citation>
    <scope>NUCLEOTIDE SEQUENCE [LARGE SCALE GENOMIC DNA]</scope>
    <source>
        <strain evidence="2 3">NBRC 109424</strain>
    </source>
</reference>
<keyword evidence="3" id="KW-1185">Reference proteome</keyword>
<dbReference type="RefSeq" id="WP_025220219.1">
    <property type="nucleotide sequence ID" value="NZ_CP006837.1"/>
</dbReference>
<comment type="caution">
    <text evidence="2">The sequence shown here is derived from an EMBL/GenBank/DDBJ whole genome shotgun (WGS) entry which is preliminary data.</text>
</comment>
<dbReference type="InterPro" id="IPR027785">
    <property type="entry name" value="UvrD-like_helicase_C"/>
</dbReference>
<feature type="domain" description="UvrD-like helicase C-terminal" evidence="1">
    <location>
        <begin position="8"/>
        <end position="53"/>
    </location>
</feature>
<protein>
    <recommendedName>
        <fullName evidence="1">UvrD-like helicase C-terminal domain-containing protein</fullName>
    </recommendedName>
</protein>
<sequence length="61" mass="7102">MLNQRLLALLTVFSSKGLEFEQVVAFGRDYDFENEERLNAHYVAVTRAKEKMIIQLSIQIN</sequence>
<dbReference type="EMBL" id="SZPV01000013">
    <property type="protein sequence ID" value="TKI66008.1"/>
    <property type="molecule type" value="Genomic_DNA"/>
</dbReference>
<evidence type="ECO:0000313" key="2">
    <source>
        <dbReference type="EMBL" id="TKI66008.1"/>
    </source>
</evidence>
<dbReference type="Proteomes" id="UP000308539">
    <property type="component" value="Unassembled WGS sequence"/>
</dbReference>
<name>A0ABY2TEV0_9BACI</name>
<dbReference type="SUPFAM" id="SSF52540">
    <property type="entry name" value="P-loop containing nucleoside triphosphate hydrolases"/>
    <property type="match status" value="1"/>
</dbReference>
<dbReference type="Pfam" id="PF13538">
    <property type="entry name" value="UvrD_C_2"/>
    <property type="match status" value="1"/>
</dbReference>
<proteinExistence type="predicted"/>
<organism evidence="2 3">
    <name type="scientific">Lysinibacillus varians</name>
    <dbReference type="NCBI Taxonomy" id="1145276"/>
    <lineage>
        <taxon>Bacteria</taxon>
        <taxon>Bacillati</taxon>
        <taxon>Bacillota</taxon>
        <taxon>Bacilli</taxon>
        <taxon>Bacillales</taxon>
        <taxon>Bacillaceae</taxon>
        <taxon>Lysinibacillus</taxon>
    </lineage>
</organism>